<dbReference type="InParanoid" id="G0MYB8"/>
<organism evidence="2">
    <name type="scientific">Caenorhabditis brenneri</name>
    <name type="common">Nematode worm</name>
    <dbReference type="NCBI Taxonomy" id="135651"/>
    <lineage>
        <taxon>Eukaryota</taxon>
        <taxon>Metazoa</taxon>
        <taxon>Ecdysozoa</taxon>
        <taxon>Nematoda</taxon>
        <taxon>Chromadorea</taxon>
        <taxon>Rhabditida</taxon>
        <taxon>Rhabditina</taxon>
        <taxon>Rhabditomorpha</taxon>
        <taxon>Rhabditoidea</taxon>
        <taxon>Rhabditidae</taxon>
        <taxon>Peloderinae</taxon>
        <taxon>Caenorhabditis</taxon>
    </lineage>
</organism>
<dbReference type="HOGENOM" id="CLU_2123238_0_0_1"/>
<sequence length="114" mass="13183">MNRYCEGTLGGICRFAESLRPGSNQRYLHSMDIYVIGEPTSVRIALMMFHNNRYHHVSITVQATQFERLMAARAQAHNIPNTHRPIVEGVIVIMREIESDPIKHFEMMQASINW</sequence>
<dbReference type="EMBL" id="GL379820">
    <property type="protein sequence ID" value="EGT47453.1"/>
    <property type="molecule type" value="Genomic_DNA"/>
</dbReference>
<proteinExistence type="predicted"/>
<dbReference type="Proteomes" id="UP000008068">
    <property type="component" value="Unassembled WGS sequence"/>
</dbReference>
<dbReference type="AlphaFoldDB" id="G0MYB8"/>
<accession>G0MYB8</accession>
<gene>
    <name evidence="1" type="ORF">CAEBREN_10875</name>
</gene>
<evidence type="ECO:0000313" key="2">
    <source>
        <dbReference type="Proteomes" id="UP000008068"/>
    </source>
</evidence>
<evidence type="ECO:0000313" key="1">
    <source>
        <dbReference type="EMBL" id="EGT47453.1"/>
    </source>
</evidence>
<name>G0MYB8_CAEBE</name>
<keyword evidence="2" id="KW-1185">Reference proteome</keyword>
<reference evidence="2" key="1">
    <citation type="submission" date="2011-07" db="EMBL/GenBank/DDBJ databases">
        <authorList>
            <consortium name="Caenorhabditis brenneri Sequencing and Analysis Consortium"/>
            <person name="Wilson R.K."/>
        </authorList>
    </citation>
    <scope>NUCLEOTIDE SEQUENCE [LARGE SCALE GENOMIC DNA]</scope>
    <source>
        <strain evidence="2">PB2801</strain>
    </source>
</reference>
<protein>
    <submittedName>
        <fullName evidence="1">Uncharacterized protein</fullName>
    </submittedName>
</protein>